<dbReference type="Proteomes" id="UP000789920">
    <property type="component" value="Unassembled WGS sequence"/>
</dbReference>
<comment type="caution">
    <text evidence="1">The sequence shown here is derived from an EMBL/GenBank/DDBJ whole genome shotgun (WGS) entry which is preliminary data.</text>
</comment>
<evidence type="ECO:0000313" key="2">
    <source>
        <dbReference type="Proteomes" id="UP000789920"/>
    </source>
</evidence>
<keyword evidence="2" id="KW-1185">Reference proteome</keyword>
<protein>
    <submittedName>
        <fullName evidence="1">28367_t:CDS:1</fullName>
    </submittedName>
</protein>
<organism evidence="1 2">
    <name type="scientific">Racocetra persica</name>
    <dbReference type="NCBI Taxonomy" id="160502"/>
    <lineage>
        <taxon>Eukaryota</taxon>
        <taxon>Fungi</taxon>
        <taxon>Fungi incertae sedis</taxon>
        <taxon>Mucoromycota</taxon>
        <taxon>Glomeromycotina</taxon>
        <taxon>Glomeromycetes</taxon>
        <taxon>Diversisporales</taxon>
        <taxon>Gigasporaceae</taxon>
        <taxon>Racocetra</taxon>
    </lineage>
</organism>
<reference evidence="1" key="1">
    <citation type="submission" date="2021-06" db="EMBL/GenBank/DDBJ databases">
        <authorList>
            <person name="Kallberg Y."/>
            <person name="Tangrot J."/>
            <person name="Rosling A."/>
        </authorList>
    </citation>
    <scope>NUCLEOTIDE SEQUENCE</scope>
    <source>
        <strain evidence="1">MA461A</strain>
    </source>
</reference>
<evidence type="ECO:0000313" key="1">
    <source>
        <dbReference type="EMBL" id="CAG8832537.1"/>
    </source>
</evidence>
<accession>A0ACA9S9F1</accession>
<gene>
    <name evidence="1" type="ORF">RPERSI_LOCUS28492</name>
</gene>
<dbReference type="EMBL" id="CAJVQC010104013">
    <property type="protein sequence ID" value="CAG8832537.1"/>
    <property type="molecule type" value="Genomic_DNA"/>
</dbReference>
<proteinExistence type="predicted"/>
<name>A0ACA9S9F1_9GLOM</name>
<sequence length="171" mass="19856">PTSKYSYNQPSYTDDVNNVSSNGTVEESTLIQTPDDNTNLFSLFSTSILAVYFMLTGDSSSVSSWGLKNNWALAFFLILSEIELFWMLPYQRRKNSWFPEILYYEVSVNELKKYVKEVEDKENLLPAILEICNIKDSKDELKELKKQISEALNKIDKIDDKLIELMEKKNQ</sequence>
<feature type="non-terminal residue" evidence="1">
    <location>
        <position position="1"/>
    </location>
</feature>